<comment type="caution">
    <text evidence="3">The sequence shown here is derived from an EMBL/GenBank/DDBJ whole genome shotgun (WGS) entry which is preliminary data.</text>
</comment>
<accession>A0A2N6SL40</accession>
<evidence type="ECO:0000259" key="2">
    <source>
        <dbReference type="SMART" id="SM00047"/>
    </source>
</evidence>
<feature type="domain" description="Mannosyl-glycoprotein endo-beta-N-acetylglucosamidase-like" evidence="2">
    <location>
        <begin position="2"/>
        <end position="137"/>
    </location>
</feature>
<gene>
    <name evidence="3" type="ORF">CJ205_07890</name>
</gene>
<evidence type="ECO:0000256" key="1">
    <source>
        <dbReference type="ARBA" id="ARBA00010266"/>
    </source>
</evidence>
<keyword evidence="4" id="KW-1185">Reference proteome</keyword>
<dbReference type="Proteomes" id="UP000235682">
    <property type="component" value="Unassembled WGS sequence"/>
</dbReference>
<dbReference type="InterPro" id="IPR002901">
    <property type="entry name" value="MGlyc_endo_b_GlcNAc-like_dom"/>
</dbReference>
<dbReference type="STRING" id="84521.SAMN04487994_10492"/>
<dbReference type="GO" id="GO:0004040">
    <property type="term" value="F:amidase activity"/>
    <property type="evidence" value="ECO:0007669"/>
    <property type="project" value="InterPro"/>
</dbReference>
<dbReference type="Pfam" id="PF01832">
    <property type="entry name" value="Glucosaminidase"/>
    <property type="match status" value="1"/>
</dbReference>
<dbReference type="Pfam" id="PF05257">
    <property type="entry name" value="CHAP"/>
    <property type="match status" value="1"/>
</dbReference>
<dbReference type="Gene3D" id="1.10.530.10">
    <property type="match status" value="1"/>
</dbReference>
<dbReference type="EMBL" id="PNHE01000048">
    <property type="protein sequence ID" value="PMC57773.1"/>
    <property type="molecule type" value="Genomic_DNA"/>
</dbReference>
<name>A0A2N6SL40_9LACT</name>
<dbReference type="SUPFAM" id="SSF54001">
    <property type="entry name" value="Cysteine proteinases"/>
    <property type="match status" value="1"/>
</dbReference>
<reference evidence="3 4" key="1">
    <citation type="submission" date="2017-09" db="EMBL/GenBank/DDBJ databases">
        <title>Bacterial strain isolated from the female urinary microbiota.</title>
        <authorList>
            <person name="Thomas-White K."/>
            <person name="Kumar N."/>
            <person name="Forster S."/>
            <person name="Putonti C."/>
            <person name="Lawley T."/>
            <person name="Wolfe A.J."/>
        </authorList>
    </citation>
    <scope>NUCLEOTIDE SEQUENCE [LARGE SCALE GENOMIC DNA]</scope>
    <source>
        <strain evidence="3 4">UMB0852</strain>
    </source>
</reference>
<dbReference type="InterPro" id="IPR038765">
    <property type="entry name" value="Papain-like_cys_pep_sf"/>
</dbReference>
<dbReference type="InterPro" id="IPR007921">
    <property type="entry name" value="CHAP_dom"/>
</dbReference>
<organism evidence="3 4">
    <name type="scientific">Dolosicoccus paucivorans</name>
    <dbReference type="NCBI Taxonomy" id="84521"/>
    <lineage>
        <taxon>Bacteria</taxon>
        <taxon>Bacillati</taxon>
        <taxon>Bacillota</taxon>
        <taxon>Bacilli</taxon>
        <taxon>Lactobacillales</taxon>
        <taxon>Aerococcaceae</taxon>
        <taxon>Dolosicoccus</taxon>
    </lineage>
</organism>
<evidence type="ECO:0000313" key="3">
    <source>
        <dbReference type="EMBL" id="PMC57773.1"/>
    </source>
</evidence>
<dbReference type="RefSeq" id="WP_102228109.1">
    <property type="nucleotide sequence ID" value="NZ_PNFY01000046.1"/>
</dbReference>
<proteinExistence type="inferred from homology"/>
<comment type="similarity">
    <text evidence="1">Belongs to the glycosyl hydrolase 73 family.</text>
</comment>
<evidence type="ECO:0000313" key="4">
    <source>
        <dbReference type="Proteomes" id="UP000235682"/>
    </source>
</evidence>
<dbReference type="SMART" id="SM00047">
    <property type="entry name" value="LYZ2"/>
    <property type="match status" value="1"/>
</dbReference>
<protein>
    <recommendedName>
        <fullName evidence="2">Mannosyl-glycoprotein endo-beta-N-acetylglucosamidase-like domain-containing protein</fullName>
    </recommendedName>
</protein>
<dbReference type="AlphaFoldDB" id="A0A2N6SL40"/>
<dbReference type="OrthoDB" id="5056238at2"/>
<sequence length="426" mass="48767">MTLTYNKATLTTDQIKTLQTYAKKLNVPVSFLIAQLHVESLWGTSKVAVSDNNWVGMTWTGEATRPSGVKVTKGSSRPIREGGFYIRYHSIEEGWKDWIYLLQTLYNVRNAQTFEDAVRGLFKVGGAKYDYATMNVEDSTARYEKYLTLMKGRREAINQANHYQLDELDGQGNPINASKLITHLKTYLGVTKGSTQHRQLIDQYNAVQPLPQGYQVTYQDDWCDAFVTVVADQLDVSHLTHRECGVERHKTLLKKSGKYLGKVRPKPGDLIFFHWGRDPEGIAQHIGFVETVQDDQITTIEGNTFVNGYSQVGRRTYRWNEPVIQGYARWLPQHRQPATRLHHHLTVTAPYLRVFKTPKGDLTQLYETLRQGEQRNVTQQYDDGEYIWVGYDPNPNGVVYWTTLQTSDGSRAFATLTPNHNHLSCK</sequence>